<dbReference type="EMBL" id="FOTW01000027">
    <property type="protein sequence ID" value="SFM66505.1"/>
    <property type="molecule type" value="Genomic_DNA"/>
</dbReference>
<sequence>MGKLEYLDALKRAMAGLPPDTVAKTLAYYEQRFIDGLAAGLSEAEIHAQLDEPRKIAMTLRANRHLNSFTQSKNPVNLARMLVSFVGLAIFNLFMLIPAMVYGCLLLAVYLSALTFYVSGIAVSASALSGQNELVLEGPLRHLIIDNDGDDEDLAQAKLAINEMGIQFHRDPKAASARPDDGSKPKLLERAEAVAGGGLHITTELDSGSRNTQAFVGLGLVLAGIGLTLVSVVVTRYTVLGAKRYAAMNFSLLRGR</sequence>
<keyword evidence="3" id="KW-1185">Reference proteome</keyword>
<feature type="transmembrane region" description="Helical" evidence="1">
    <location>
        <begin position="214"/>
        <end position="234"/>
    </location>
</feature>
<dbReference type="Pfam" id="PF22564">
    <property type="entry name" value="HAAS"/>
    <property type="match status" value="1"/>
</dbReference>
<feature type="transmembrane region" description="Helical" evidence="1">
    <location>
        <begin position="104"/>
        <end position="128"/>
    </location>
</feature>
<keyword evidence="1" id="KW-1133">Transmembrane helix</keyword>
<keyword evidence="1" id="KW-0472">Membrane</keyword>
<evidence type="ECO:0000313" key="3">
    <source>
        <dbReference type="Proteomes" id="UP000199470"/>
    </source>
</evidence>
<evidence type="ECO:0000313" key="2">
    <source>
        <dbReference type="EMBL" id="SFM66505.1"/>
    </source>
</evidence>
<organism evidence="2 3">
    <name type="scientific">Rugamonas rubra</name>
    <dbReference type="NCBI Taxonomy" id="758825"/>
    <lineage>
        <taxon>Bacteria</taxon>
        <taxon>Pseudomonadati</taxon>
        <taxon>Pseudomonadota</taxon>
        <taxon>Betaproteobacteria</taxon>
        <taxon>Burkholderiales</taxon>
        <taxon>Oxalobacteraceae</taxon>
        <taxon>Telluria group</taxon>
        <taxon>Rugamonas</taxon>
    </lineage>
</organism>
<dbReference type="Proteomes" id="UP000199470">
    <property type="component" value="Unassembled WGS sequence"/>
</dbReference>
<reference evidence="2 3" key="1">
    <citation type="submission" date="2016-10" db="EMBL/GenBank/DDBJ databases">
        <authorList>
            <person name="de Groot N.N."/>
        </authorList>
    </citation>
    <scope>NUCLEOTIDE SEQUENCE [LARGE SCALE GENOMIC DNA]</scope>
    <source>
        <strain evidence="2 3">ATCC 43154</strain>
    </source>
</reference>
<evidence type="ECO:0008006" key="4">
    <source>
        <dbReference type="Google" id="ProtNLM"/>
    </source>
</evidence>
<proteinExistence type="predicted"/>
<gene>
    <name evidence="2" type="ORF">SAMN02982985_04875</name>
</gene>
<dbReference type="OrthoDB" id="9804829at2"/>
<name>A0A1I4SPZ8_9BURK</name>
<feature type="transmembrane region" description="Helical" evidence="1">
    <location>
        <begin position="78"/>
        <end position="97"/>
    </location>
</feature>
<dbReference type="STRING" id="758825.SAMN02982985_04875"/>
<evidence type="ECO:0000256" key="1">
    <source>
        <dbReference type="SAM" id="Phobius"/>
    </source>
</evidence>
<protein>
    <recommendedName>
        <fullName evidence="4">DUF1700 domain-containing protein</fullName>
    </recommendedName>
</protein>
<keyword evidence="1" id="KW-0812">Transmembrane</keyword>
<dbReference type="RefSeq" id="WP_093390304.1">
    <property type="nucleotide sequence ID" value="NZ_FOTW01000027.1"/>
</dbReference>
<dbReference type="AlphaFoldDB" id="A0A1I4SPZ8"/>
<accession>A0A1I4SPZ8</accession>